<feature type="transmembrane region" description="Helical" evidence="7">
    <location>
        <begin position="44"/>
        <end position="65"/>
    </location>
</feature>
<dbReference type="GO" id="GO:0016757">
    <property type="term" value="F:glycosyltransferase activity"/>
    <property type="evidence" value="ECO:0007669"/>
    <property type="project" value="UniProtKB-KW"/>
</dbReference>
<keyword evidence="7" id="KW-0812">Transmembrane</keyword>
<dbReference type="AlphaFoldDB" id="A9NV28"/>
<sequence>MELKFQSPSGESATQARKTGGHDQQRRTMQGATTPRGRGARRRVWIAALISMVFLSVLGACIYPPTLLRVCPLFCGASVPPLQVLPPPPPRILSDQELSTRVLVKDILSLPANLTEMPKIAFMFLTPGPLPLVKLWEDFFRGHEGKFSVYVHASKLSTLKTAWKSPLFANHDIRSQKVDWGKISMVDAERRLITNALQDPDNQHFVLLSESCIPVRSFDFVYDYLLGSNVSFVDCFDDPGPHGRGRYTNPFLPEIRVEEWRKGSQWFTVKRQHALLLIADYVYYSKFKQICRSGAETHNCYPDEHYVQTFLHMIDPSGITNWSVTHVDWSEGKWHPKKYTREDVNIKLLKNIQAIDENVHVSSDLKKQLSRRPCMVNGERKPCYLFARKYLPETLNILLDVFPNITNT</sequence>
<dbReference type="InterPro" id="IPR003406">
    <property type="entry name" value="Glyco_trans_14"/>
</dbReference>
<dbReference type="PANTHER" id="PTHR31042:SF150">
    <property type="entry name" value="OS06G0661900 PROTEIN"/>
    <property type="match status" value="1"/>
</dbReference>
<keyword evidence="5" id="KW-0325">Glycoprotein</keyword>
<evidence type="ECO:0000256" key="5">
    <source>
        <dbReference type="ARBA" id="ARBA00023180"/>
    </source>
</evidence>
<comment type="subcellular location">
    <subcellularLocation>
        <location evidence="1">Membrane</location>
        <topology evidence="1">Single-pass type II membrane protein</topology>
    </subcellularLocation>
</comment>
<dbReference type="InterPro" id="IPR044174">
    <property type="entry name" value="BC10-like"/>
</dbReference>
<reference evidence="8" key="1">
    <citation type="journal article" date="2008" name="BMC Genomics">
        <title>A conifer genomics resource of 200,000 spruce (Picea spp.) ESTs and 6,464 high-quality, sequence-finished full-length cDNAs for Sitka spruce (Picea sitchensis).</title>
        <authorList>
            <person name="Ralph S.G."/>
            <person name="Chun H.J."/>
            <person name="Kolosova N."/>
            <person name="Cooper D."/>
            <person name="Oddy C."/>
            <person name="Ritland C.E."/>
            <person name="Kirkpatrick R."/>
            <person name="Moore R."/>
            <person name="Barber S."/>
            <person name="Holt R.A."/>
            <person name="Jones S.J."/>
            <person name="Marra M.A."/>
            <person name="Douglas C.J."/>
            <person name="Ritland K."/>
            <person name="Bohlmann J."/>
        </authorList>
    </citation>
    <scope>NUCLEOTIDE SEQUENCE</scope>
    <source>
        <tissue evidence="8">Green portion of the leader tissue</tissue>
    </source>
</reference>
<dbReference type="OMA" id="CMVNGER"/>
<accession>A9NV28</accession>
<keyword evidence="2" id="KW-0328">Glycosyltransferase</keyword>
<keyword evidence="3" id="KW-0808">Transferase</keyword>
<dbReference type="EMBL" id="EF085182">
    <property type="protein sequence ID" value="ABK24489.1"/>
    <property type="molecule type" value="mRNA"/>
</dbReference>
<protein>
    <submittedName>
        <fullName evidence="8">Uncharacterized protein</fullName>
    </submittedName>
</protein>
<evidence type="ECO:0000256" key="6">
    <source>
        <dbReference type="SAM" id="MobiDB-lite"/>
    </source>
</evidence>
<evidence type="ECO:0000256" key="3">
    <source>
        <dbReference type="ARBA" id="ARBA00022679"/>
    </source>
</evidence>
<dbReference type="GO" id="GO:0016020">
    <property type="term" value="C:membrane"/>
    <property type="evidence" value="ECO:0007669"/>
    <property type="project" value="UniProtKB-SubCell"/>
</dbReference>
<keyword evidence="4 7" id="KW-0472">Membrane</keyword>
<organism evidence="8">
    <name type="scientific">Picea sitchensis</name>
    <name type="common">Sitka spruce</name>
    <name type="synonym">Pinus sitchensis</name>
    <dbReference type="NCBI Taxonomy" id="3332"/>
    <lineage>
        <taxon>Eukaryota</taxon>
        <taxon>Viridiplantae</taxon>
        <taxon>Streptophyta</taxon>
        <taxon>Embryophyta</taxon>
        <taxon>Tracheophyta</taxon>
        <taxon>Spermatophyta</taxon>
        <taxon>Pinopsida</taxon>
        <taxon>Pinidae</taxon>
        <taxon>Conifers I</taxon>
        <taxon>Pinales</taxon>
        <taxon>Pinaceae</taxon>
        <taxon>Picea</taxon>
    </lineage>
</organism>
<feature type="compositionally biased region" description="Polar residues" evidence="6">
    <location>
        <begin position="1"/>
        <end position="17"/>
    </location>
</feature>
<evidence type="ECO:0000313" key="8">
    <source>
        <dbReference type="EMBL" id="ABK24489.1"/>
    </source>
</evidence>
<name>A9NV28_PICSI</name>
<evidence type="ECO:0000256" key="2">
    <source>
        <dbReference type="ARBA" id="ARBA00022676"/>
    </source>
</evidence>
<evidence type="ECO:0000256" key="4">
    <source>
        <dbReference type="ARBA" id="ARBA00023136"/>
    </source>
</evidence>
<dbReference type="PANTHER" id="PTHR31042">
    <property type="entry name" value="CORE-2/I-BRANCHING BETA-1,6-N-ACETYLGLUCOSAMINYLTRANSFERASE FAMILY PROTEIN-RELATED"/>
    <property type="match status" value="1"/>
</dbReference>
<keyword evidence="7" id="KW-1133">Transmembrane helix</keyword>
<proteinExistence type="evidence at transcript level"/>
<evidence type="ECO:0000256" key="1">
    <source>
        <dbReference type="ARBA" id="ARBA00004606"/>
    </source>
</evidence>
<evidence type="ECO:0000256" key="7">
    <source>
        <dbReference type="SAM" id="Phobius"/>
    </source>
</evidence>
<feature type="region of interest" description="Disordered" evidence="6">
    <location>
        <begin position="1"/>
        <end position="36"/>
    </location>
</feature>
<dbReference type="Pfam" id="PF02485">
    <property type="entry name" value="Branch"/>
    <property type="match status" value="1"/>
</dbReference>